<gene>
    <name evidence="1" type="ORF">BU16DRAFT_544402</name>
</gene>
<dbReference type="Proteomes" id="UP000799750">
    <property type="component" value="Unassembled WGS sequence"/>
</dbReference>
<name>A0A6A6QC97_9PEZI</name>
<dbReference type="OrthoDB" id="4456803at2759"/>
<accession>A0A6A6QC97</accession>
<keyword evidence="2" id="KW-1185">Reference proteome</keyword>
<evidence type="ECO:0000313" key="1">
    <source>
        <dbReference type="EMBL" id="KAF2490068.1"/>
    </source>
</evidence>
<protein>
    <submittedName>
        <fullName evidence="1">Uncharacterized protein</fullName>
    </submittedName>
</protein>
<dbReference type="AlphaFoldDB" id="A0A6A6QC97"/>
<reference evidence="1" key="1">
    <citation type="journal article" date="2020" name="Stud. Mycol.">
        <title>101 Dothideomycetes genomes: a test case for predicting lifestyles and emergence of pathogens.</title>
        <authorList>
            <person name="Haridas S."/>
            <person name="Albert R."/>
            <person name="Binder M."/>
            <person name="Bloem J."/>
            <person name="Labutti K."/>
            <person name="Salamov A."/>
            <person name="Andreopoulos B."/>
            <person name="Baker S."/>
            <person name="Barry K."/>
            <person name="Bills G."/>
            <person name="Bluhm B."/>
            <person name="Cannon C."/>
            <person name="Castanera R."/>
            <person name="Culley D."/>
            <person name="Daum C."/>
            <person name="Ezra D."/>
            <person name="Gonzalez J."/>
            <person name="Henrissat B."/>
            <person name="Kuo A."/>
            <person name="Liang C."/>
            <person name="Lipzen A."/>
            <person name="Lutzoni F."/>
            <person name="Magnuson J."/>
            <person name="Mondo S."/>
            <person name="Nolan M."/>
            <person name="Ohm R."/>
            <person name="Pangilinan J."/>
            <person name="Park H.-J."/>
            <person name="Ramirez L."/>
            <person name="Alfaro M."/>
            <person name="Sun H."/>
            <person name="Tritt A."/>
            <person name="Yoshinaga Y."/>
            <person name="Zwiers L.-H."/>
            <person name="Turgeon B."/>
            <person name="Goodwin S."/>
            <person name="Spatafora J."/>
            <person name="Crous P."/>
            <person name="Grigoriev I."/>
        </authorList>
    </citation>
    <scope>NUCLEOTIDE SEQUENCE</scope>
    <source>
        <strain evidence="1">CBS 269.34</strain>
    </source>
</reference>
<proteinExistence type="predicted"/>
<organism evidence="1 2">
    <name type="scientific">Lophium mytilinum</name>
    <dbReference type="NCBI Taxonomy" id="390894"/>
    <lineage>
        <taxon>Eukaryota</taxon>
        <taxon>Fungi</taxon>
        <taxon>Dikarya</taxon>
        <taxon>Ascomycota</taxon>
        <taxon>Pezizomycotina</taxon>
        <taxon>Dothideomycetes</taxon>
        <taxon>Pleosporomycetidae</taxon>
        <taxon>Mytilinidiales</taxon>
        <taxon>Mytilinidiaceae</taxon>
        <taxon>Lophium</taxon>
    </lineage>
</organism>
<sequence length="252" mass="28380">MSGDVSDDASMEGAGYPLFVTANLPVEVINSFLFRAMEERWENNDPSSERVGNPWVLIQTRDQESFAEPTIPPVEPSESGFIGATIEELSNFVETTFGDDGRGHYIQNDRFGVLDARTREDNTLEFVVKEGLSPLDLAQLRIIDGNYTRHDEAMVRYSERKATQEDLAVLVHQIRDIPQHSSDQQPLETEVSEEDITTFRKLFIKQNVGSNMWETLNDEWVRVRLDVATAGQNTAGIYQIGPLAFLQLPQGS</sequence>
<evidence type="ECO:0000313" key="2">
    <source>
        <dbReference type="Proteomes" id="UP000799750"/>
    </source>
</evidence>
<dbReference type="EMBL" id="MU004198">
    <property type="protein sequence ID" value="KAF2490068.1"/>
    <property type="molecule type" value="Genomic_DNA"/>
</dbReference>